<protein>
    <recommendedName>
        <fullName evidence="6">Zinc transporter</fullName>
    </recommendedName>
</protein>
<comment type="similarity">
    <text evidence="6">Belongs to the cation diffusion facilitator (CDF) transporter (TC 2.A.4) family. SLC30A subfamily.</text>
</comment>
<dbReference type="InParanoid" id="A0A1E1K8P9"/>
<dbReference type="FunCoup" id="A0A1E1K8P9">
    <property type="interactions" value="25"/>
</dbReference>
<comment type="caution">
    <text evidence="6">Lacks conserved residue(s) required for the propagation of feature annotation.</text>
</comment>
<dbReference type="Pfam" id="PF01545">
    <property type="entry name" value="Cation_efflux"/>
    <property type="match status" value="1"/>
</dbReference>
<keyword evidence="10" id="KW-1185">Reference proteome</keyword>
<feature type="transmembrane region" description="Helical" evidence="6">
    <location>
        <begin position="384"/>
        <end position="406"/>
    </location>
</feature>
<keyword evidence="6" id="KW-0256">Endoplasmic reticulum</keyword>
<keyword evidence="3 6" id="KW-0812">Transmembrane</keyword>
<dbReference type="GO" id="GO:0031410">
    <property type="term" value="C:cytoplasmic vesicle"/>
    <property type="evidence" value="ECO:0007669"/>
    <property type="project" value="TreeGrafter"/>
</dbReference>
<feature type="transmembrane region" description="Helical" evidence="6">
    <location>
        <begin position="268"/>
        <end position="286"/>
    </location>
</feature>
<reference evidence="10" key="1">
    <citation type="submission" date="2016-03" db="EMBL/GenBank/DDBJ databases">
        <authorList>
            <person name="Ploux O."/>
        </authorList>
    </citation>
    <scope>NUCLEOTIDE SEQUENCE [LARGE SCALE GENOMIC DNA]</scope>
    <source>
        <strain evidence="10">UK7</strain>
    </source>
</reference>
<evidence type="ECO:0000256" key="5">
    <source>
        <dbReference type="ARBA" id="ARBA00023136"/>
    </source>
</evidence>
<keyword evidence="4 6" id="KW-1133">Transmembrane helix</keyword>
<dbReference type="PANTHER" id="PTHR45755">
    <property type="match status" value="1"/>
</dbReference>
<gene>
    <name evidence="9" type="ORF">RCO7_10105</name>
</gene>
<comment type="function">
    <text evidence="6">Functions as a zinc transporter.</text>
</comment>
<dbReference type="STRING" id="914237.A0A1E1K8P9"/>
<evidence type="ECO:0000259" key="8">
    <source>
        <dbReference type="Pfam" id="PF01545"/>
    </source>
</evidence>
<feature type="region of interest" description="Disordered" evidence="7">
    <location>
        <begin position="1"/>
        <end position="98"/>
    </location>
</feature>
<dbReference type="GO" id="GO:0005385">
    <property type="term" value="F:zinc ion transmembrane transporter activity"/>
    <property type="evidence" value="ECO:0007669"/>
    <property type="project" value="UniProtKB-UniRule"/>
</dbReference>
<dbReference type="InterPro" id="IPR027469">
    <property type="entry name" value="Cation_efflux_TMD_sf"/>
</dbReference>
<proteinExistence type="inferred from homology"/>
<evidence type="ECO:0000256" key="4">
    <source>
        <dbReference type="ARBA" id="ARBA00022989"/>
    </source>
</evidence>
<keyword evidence="2 6" id="KW-0813">Transport</keyword>
<name>A0A1E1K8P9_9HELO</name>
<dbReference type="GO" id="GO:1904257">
    <property type="term" value="P:zinc ion import into Golgi lumen"/>
    <property type="evidence" value="ECO:0007669"/>
    <property type="project" value="TreeGrafter"/>
</dbReference>
<keyword evidence="6" id="KW-0406">Ion transport</keyword>
<dbReference type="Gene3D" id="1.20.1510.10">
    <property type="entry name" value="Cation efflux protein transmembrane domain"/>
    <property type="match status" value="1"/>
</dbReference>
<evidence type="ECO:0000313" key="10">
    <source>
        <dbReference type="Proteomes" id="UP000178129"/>
    </source>
</evidence>
<evidence type="ECO:0000256" key="6">
    <source>
        <dbReference type="RuleBase" id="RU369017"/>
    </source>
</evidence>
<evidence type="ECO:0000256" key="2">
    <source>
        <dbReference type="ARBA" id="ARBA00022448"/>
    </source>
</evidence>
<dbReference type="SUPFAM" id="SSF161111">
    <property type="entry name" value="Cation efflux protein transmembrane domain-like"/>
    <property type="match status" value="1"/>
</dbReference>
<feature type="compositionally biased region" description="Pro residues" evidence="7">
    <location>
        <begin position="7"/>
        <end position="20"/>
    </location>
</feature>
<evidence type="ECO:0000313" key="9">
    <source>
        <dbReference type="EMBL" id="CZS94449.1"/>
    </source>
</evidence>
<dbReference type="InterPro" id="IPR058533">
    <property type="entry name" value="Cation_efflux_TM"/>
</dbReference>
<accession>A0A1E1K8P9</accession>
<sequence>MASSLPIPAPPRTPTPPTPIPEDLSEGGLGIDGGPRTRRSIITYDASSLSPLADTFPGRFGSMGSPMPSSAGLGTPSFSESLGPPPPGGSRSPFNFQTQSIKDSPAMANSVWHDNLLTPSSSPRSLARVKFASESVANQKSPKNIGKRRGHRYKHSSVSAQHQIFLEPPARAPLALPASLPIPTWKEAWTSRSTEQTTRIAWCACHALVAAYVLFSADGSLALTALSHLIFFDAVSATICVVVDVLSNFEVWKRSSIRHPFGLERTEVLAGFAMSVFLLFMGFDLMSHNLKHVLEGLGSHAPHHPHSHERVSPGSVDSAAVLSIVATLISAYGLKNHARIGKAMRFAMISSLPSVLSNPSHFLTLSCSAIMLLLPLLTIKLYLWLDRLLCAIIAISMFVLGVRLAMTQGLMLLMSFSGDGVSDVMCEINKEPMIVSVDEARFWQVHYGLCMANLKLRVRGDELSLQKLRDRLNLLVKNRLGGGYGKGASVKWEVTTQFTIDK</sequence>
<evidence type="ECO:0000256" key="1">
    <source>
        <dbReference type="ARBA" id="ARBA00004141"/>
    </source>
</evidence>
<keyword evidence="5 6" id="KW-0472">Membrane</keyword>
<organism evidence="9 10">
    <name type="scientific">Rhynchosporium graminicola</name>
    <dbReference type="NCBI Taxonomy" id="2792576"/>
    <lineage>
        <taxon>Eukaryota</taxon>
        <taxon>Fungi</taxon>
        <taxon>Dikarya</taxon>
        <taxon>Ascomycota</taxon>
        <taxon>Pezizomycotina</taxon>
        <taxon>Leotiomycetes</taxon>
        <taxon>Helotiales</taxon>
        <taxon>Ploettnerulaceae</taxon>
        <taxon>Rhynchosporium</taxon>
    </lineage>
</organism>
<dbReference type="AlphaFoldDB" id="A0A1E1K8P9"/>
<comment type="subcellular location">
    <subcellularLocation>
        <location evidence="6">Endoplasmic reticulum membrane</location>
        <topology evidence="6">Multi-pass membrane protein</topology>
    </subcellularLocation>
    <subcellularLocation>
        <location evidence="1">Membrane</location>
        <topology evidence="1">Multi-pass membrane protein</topology>
    </subcellularLocation>
</comment>
<dbReference type="PANTHER" id="PTHR45755:SF5">
    <property type="entry name" value="ZINC TRANSPORTER"/>
    <property type="match status" value="1"/>
</dbReference>
<evidence type="ECO:0000256" key="3">
    <source>
        <dbReference type="ARBA" id="ARBA00022692"/>
    </source>
</evidence>
<dbReference type="GO" id="GO:0005789">
    <property type="term" value="C:endoplasmic reticulum membrane"/>
    <property type="evidence" value="ECO:0007669"/>
    <property type="project" value="UniProtKB-SubCell"/>
</dbReference>
<dbReference type="EMBL" id="FJUW01000008">
    <property type="protein sequence ID" value="CZS94449.1"/>
    <property type="molecule type" value="Genomic_DNA"/>
</dbReference>
<feature type="transmembrane region" description="Helical" evidence="6">
    <location>
        <begin position="229"/>
        <end position="247"/>
    </location>
</feature>
<feature type="compositionally biased region" description="Low complexity" evidence="7">
    <location>
        <begin position="62"/>
        <end position="82"/>
    </location>
</feature>
<dbReference type="InterPro" id="IPR045316">
    <property type="entry name" value="Msc2-like"/>
</dbReference>
<dbReference type="GO" id="GO:0006882">
    <property type="term" value="P:intracellular zinc ion homeostasis"/>
    <property type="evidence" value="ECO:0007669"/>
    <property type="project" value="InterPro"/>
</dbReference>
<comment type="caution">
    <text evidence="9">The sequence shown here is derived from an EMBL/GenBank/DDBJ whole genome shotgun (WGS) entry which is preliminary data.</text>
</comment>
<dbReference type="GO" id="GO:0005794">
    <property type="term" value="C:Golgi apparatus"/>
    <property type="evidence" value="ECO:0007669"/>
    <property type="project" value="TreeGrafter"/>
</dbReference>
<feature type="transmembrane region" description="Helical" evidence="6">
    <location>
        <begin position="355"/>
        <end position="378"/>
    </location>
</feature>
<dbReference type="Proteomes" id="UP000178129">
    <property type="component" value="Unassembled WGS sequence"/>
</dbReference>
<evidence type="ECO:0000256" key="7">
    <source>
        <dbReference type="SAM" id="MobiDB-lite"/>
    </source>
</evidence>
<feature type="domain" description="Cation efflux protein transmembrane" evidence="8">
    <location>
        <begin position="212"/>
        <end position="413"/>
    </location>
</feature>